<reference evidence="6 7" key="1">
    <citation type="submission" date="2023-08" db="EMBL/GenBank/DDBJ databases">
        <title>Genome sequencing of plant associated microbes to promote plant fitness in Sorghum bicolor and Oryza sativa.</title>
        <authorList>
            <person name="Coleman-Derr D."/>
        </authorList>
    </citation>
    <scope>NUCLEOTIDE SEQUENCE [LARGE SCALE GENOMIC DNA]</scope>
    <source>
        <strain evidence="6 7">SLBN-33</strain>
    </source>
</reference>
<evidence type="ECO:0000256" key="4">
    <source>
        <dbReference type="ARBA" id="ARBA00022833"/>
    </source>
</evidence>
<dbReference type="InterPro" id="IPR053138">
    <property type="entry name" value="N-alpha-Ac-DABA_deacetylase"/>
</dbReference>
<evidence type="ECO:0000256" key="3">
    <source>
        <dbReference type="ARBA" id="ARBA00022801"/>
    </source>
</evidence>
<dbReference type="Proteomes" id="UP001245184">
    <property type="component" value="Unassembled WGS sequence"/>
</dbReference>
<name>A0ABD5CI69_9BURK</name>
<dbReference type="Pfam" id="PF24827">
    <property type="entry name" value="AstE_AspA_cat"/>
    <property type="match status" value="1"/>
</dbReference>
<comment type="cofactor">
    <cofactor evidence="1">
        <name>Zn(2+)</name>
        <dbReference type="ChEBI" id="CHEBI:29105"/>
    </cofactor>
</comment>
<dbReference type="EC" id="3.5.1.125" evidence="6"/>
<keyword evidence="3 6" id="KW-0378">Hydrolase</keyword>
<dbReference type="PANTHER" id="PTHR37326">
    <property type="entry name" value="BLL3975 PROTEIN"/>
    <property type="match status" value="1"/>
</dbReference>
<dbReference type="InterPro" id="IPR014336">
    <property type="entry name" value="DoeB"/>
</dbReference>
<dbReference type="NCBIfam" id="TIGR02994">
    <property type="entry name" value="ectoine_eutE"/>
    <property type="match status" value="1"/>
</dbReference>
<dbReference type="RefSeq" id="WP_107706913.1">
    <property type="nucleotide sequence ID" value="NZ_CP024935.1"/>
</dbReference>
<sequence>MRASPIQPTVDFNVDGEQHGFLKLPHSHDASAWGAVMIPVTVIRNGEGPTALLTGGNHGDEYEGPIALSQLASTLRAADVKGRVIIVPFMNYPAFRAGSRTSPIDRGNLNRSFPGKPDGTVTEKIADYFQRHLLPLADYVLDLHAGGRTLDFVPFAAIHLLSDERQQARCEAAMRAFGAPYSMRMLELDSVGLFDTAAEEAGKVFVSTELGGGGTASAKSVAIAVRGVRGFLQHAGILVQEPGEQAARTTTLLDMPDGTCFTTSEHDGLLELCKDLGEMVESGEVIARIYDASRTGVAPVEYRARRGGLLAARHFPGLVRIGDTVAVVADVVERGIPVSV</sequence>
<dbReference type="PIRSF" id="PIRSF039012">
    <property type="entry name" value="ASP"/>
    <property type="match status" value="1"/>
</dbReference>
<dbReference type="GO" id="GO:0046872">
    <property type="term" value="F:metal ion binding"/>
    <property type="evidence" value="ECO:0007669"/>
    <property type="project" value="UniProtKB-KW"/>
</dbReference>
<dbReference type="EMBL" id="JAVIZN010000002">
    <property type="protein sequence ID" value="MDR6204909.1"/>
    <property type="molecule type" value="Genomic_DNA"/>
</dbReference>
<organism evidence="6 7">
    <name type="scientific">Paraburkholderia graminis</name>
    <dbReference type="NCBI Taxonomy" id="60548"/>
    <lineage>
        <taxon>Bacteria</taxon>
        <taxon>Pseudomonadati</taxon>
        <taxon>Pseudomonadota</taxon>
        <taxon>Betaproteobacteria</taxon>
        <taxon>Burkholderiales</taxon>
        <taxon>Burkholderiaceae</taxon>
        <taxon>Paraburkholderia</taxon>
    </lineage>
</organism>
<proteinExistence type="predicted"/>
<evidence type="ECO:0000313" key="6">
    <source>
        <dbReference type="EMBL" id="MDR6204909.1"/>
    </source>
</evidence>
<feature type="domain" description="Succinylglutamate desuccinylase/Aspartoacylase catalytic" evidence="5">
    <location>
        <begin position="48"/>
        <end position="234"/>
    </location>
</feature>
<protein>
    <submittedName>
        <fullName evidence="6">N-alpha-acetyl-L-2,4-diaminobutyrate deacetylase</fullName>
        <ecNumber evidence="6">3.5.1.125</ecNumber>
    </submittedName>
</protein>
<comment type="caution">
    <text evidence="6">The sequence shown here is derived from an EMBL/GenBank/DDBJ whole genome shotgun (WGS) entry which is preliminary data.</text>
</comment>
<evidence type="ECO:0000259" key="5">
    <source>
        <dbReference type="Pfam" id="PF24827"/>
    </source>
</evidence>
<accession>A0ABD5CI69</accession>
<evidence type="ECO:0000256" key="2">
    <source>
        <dbReference type="ARBA" id="ARBA00022723"/>
    </source>
</evidence>
<keyword evidence="2" id="KW-0479">Metal-binding</keyword>
<gene>
    <name evidence="6" type="ORF">QF025_003629</name>
</gene>
<keyword evidence="4" id="KW-0862">Zinc</keyword>
<dbReference type="PANTHER" id="PTHR37326:SF1">
    <property type="entry name" value="BLL3975 PROTEIN"/>
    <property type="match status" value="1"/>
</dbReference>
<dbReference type="KEGG" id="pgp:CUJ91_28290"/>
<dbReference type="SUPFAM" id="SSF53187">
    <property type="entry name" value="Zn-dependent exopeptidases"/>
    <property type="match status" value="1"/>
</dbReference>
<dbReference type="AlphaFoldDB" id="A0ABD5CI69"/>
<evidence type="ECO:0000256" key="1">
    <source>
        <dbReference type="ARBA" id="ARBA00001947"/>
    </source>
</evidence>
<dbReference type="InterPro" id="IPR043795">
    <property type="entry name" value="N-alpha-Ac-DABA-like"/>
</dbReference>
<dbReference type="InterPro" id="IPR055438">
    <property type="entry name" value="AstE_AspA_cat"/>
</dbReference>
<dbReference type="GO" id="GO:0016787">
    <property type="term" value="F:hydrolase activity"/>
    <property type="evidence" value="ECO:0007669"/>
    <property type="project" value="UniProtKB-KW"/>
</dbReference>
<dbReference type="GeneID" id="97005416"/>
<evidence type="ECO:0000313" key="7">
    <source>
        <dbReference type="Proteomes" id="UP001245184"/>
    </source>
</evidence>
<dbReference type="Gene3D" id="3.40.630.10">
    <property type="entry name" value="Zn peptidases"/>
    <property type="match status" value="1"/>
</dbReference>
<dbReference type="CDD" id="cd06252">
    <property type="entry name" value="M14_ASTE_ASPA-like"/>
    <property type="match status" value="1"/>
</dbReference>